<feature type="transmembrane region" description="Helical" evidence="1">
    <location>
        <begin position="582"/>
        <end position="603"/>
    </location>
</feature>
<accession>A0A183UUZ8</accession>
<dbReference type="Pfam" id="PF01757">
    <property type="entry name" value="Acyl_transf_3"/>
    <property type="match status" value="1"/>
</dbReference>
<reference evidence="6" key="1">
    <citation type="submission" date="2016-06" db="UniProtKB">
        <authorList>
            <consortium name="WormBaseParasite"/>
        </authorList>
    </citation>
    <scope>IDENTIFICATION</scope>
</reference>
<dbReference type="EMBL" id="UYWY01021208">
    <property type="protein sequence ID" value="VDM43638.1"/>
    <property type="molecule type" value="Genomic_DNA"/>
</dbReference>
<keyword evidence="1" id="KW-0472">Membrane</keyword>
<dbReference type="InterPro" id="IPR052728">
    <property type="entry name" value="O2_lipid_transport_reg"/>
</dbReference>
<evidence type="ECO:0000259" key="3">
    <source>
        <dbReference type="Pfam" id="PF01757"/>
    </source>
</evidence>
<name>A0A183UUZ8_TOXCA</name>
<feature type="transmembrane region" description="Helical" evidence="1">
    <location>
        <begin position="179"/>
        <end position="200"/>
    </location>
</feature>
<feature type="transmembrane region" description="Helical" evidence="1">
    <location>
        <begin position="334"/>
        <end position="356"/>
    </location>
</feature>
<feature type="transmembrane region" description="Helical" evidence="1">
    <location>
        <begin position="503"/>
        <end position="522"/>
    </location>
</feature>
<dbReference type="PANTHER" id="PTHR11161:SF70">
    <property type="entry name" value="ACYLTRANSFERASE 3 DOMAIN-CONTAINING PROTEIN"/>
    <property type="match status" value="1"/>
</dbReference>
<feature type="transmembrane region" description="Helical" evidence="1">
    <location>
        <begin position="473"/>
        <end position="491"/>
    </location>
</feature>
<feature type="transmembrane region" description="Helical" evidence="1">
    <location>
        <begin position="609"/>
        <end position="631"/>
    </location>
</feature>
<proteinExistence type="predicted"/>
<evidence type="ECO:0000313" key="6">
    <source>
        <dbReference type="WBParaSite" id="TCNE_0001231801-mRNA-1"/>
    </source>
</evidence>
<dbReference type="GO" id="GO:0016747">
    <property type="term" value="F:acyltransferase activity, transferring groups other than amino-acyl groups"/>
    <property type="evidence" value="ECO:0007669"/>
    <property type="project" value="InterPro"/>
</dbReference>
<feature type="chain" id="PRO_5044553420" evidence="2">
    <location>
        <begin position="16"/>
        <end position="680"/>
    </location>
</feature>
<dbReference type="PANTHER" id="PTHR11161">
    <property type="entry name" value="O-ACYLTRANSFERASE"/>
    <property type="match status" value="1"/>
</dbReference>
<keyword evidence="5" id="KW-1185">Reference proteome</keyword>
<keyword evidence="1" id="KW-1133">Transmembrane helix</keyword>
<feature type="transmembrane region" description="Helical" evidence="1">
    <location>
        <begin position="417"/>
        <end position="437"/>
    </location>
</feature>
<protein>
    <submittedName>
        <fullName evidence="6">Nose resistant to fluoxetine protein 6</fullName>
    </submittedName>
</protein>
<evidence type="ECO:0000256" key="2">
    <source>
        <dbReference type="SAM" id="SignalP"/>
    </source>
</evidence>
<dbReference type="AlphaFoldDB" id="A0A183UUZ8"/>
<evidence type="ECO:0000256" key="1">
    <source>
        <dbReference type="SAM" id="Phobius"/>
    </source>
</evidence>
<reference evidence="4 5" key="2">
    <citation type="submission" date="2018-11" db="EMBL/GenBank/DDBJ databases">
        <authorList>
            <consortium name="Pathogen Informatics"/>
        </authorList>
    </citation>
    <scope>NUCLEOTIDE SEQUENCE [LARGE SCALE GENOMIC DNA]</scope>
</reference>
<organism evidence="5 6">
    <name type="scientific">Toxocara canis</name>
    <name type="common">Canine roundworm</name>
    <dbReference type="NCBI Taxonomy" id="6265"/>
    <lineage>
        <taxon>Eukaryota</taxon>
        <taxon>Metazoa</taxon>
        <taxon>Ecdysozoa</taxon>
        <taxon>Nematoda</taxon>
        <taxon>Chromadorea</taxon>
        <taxon>Rhabditida</taxon>
        <taxon>Spirurina</taxon>
        <taxon>Ascaridomorpha</taxon>
        <taxon>Ascaridoidea</taxon>
        <taxon>Toxocaridae</taxon>
        <taxon>Toxocara</taxon>
    </lineage>
</organism>
<keyword evidence="2" id="KW-0732">Signal</keyword>
<gene>
    <name evidence="4" type="ORF">TCNE_LOCUS12317</name>
</gene>
<dbReference type="Proteomes" id="UP000050794">
    <property type="component" value="Unassembled WGS sequence"/>
</dbReference>
<dbReference type="InterPro" id="IPR002656">
    <property type="entry name" value="Acyl_transf_3_dom"/>
</dbReference>
<feature type="transmembrane region" description="Helical" evidence="1">
    <location>
        <begin position="389"/>
        <end position="410"/>
    </location>
</feature>
<feature type="transmembrane region" description="Helical" evidence="1">
    <location>
        <begin position="542"/>
        <end position="575"/>
    </location>
</feature>
<feature type="signal peptide" evidence="2">
    <location>
        <begin position="1"/>
        <end position="15"/>
    </location>
</feature>
<sequence length="680" mass="78089">MNLLLLLIGFSICRADHLSTLPTSAISRFIESVSQDRNLKVECKRDLIQIESIIAKHKDGSQRLQHFFSAFRFGEAYFLETRDRDRWMYASTECIEAAGESTFFASEHPLLFCHGYDIDMKEEIAVGMCMPASCEGDHLLLLNEWRLFATSSADENDINYAECMRSRMIYQWYQRVDSLAVFFVLVALMGLVGVATAYHIRSQRETSSRIEQLLLAFSAKRNIEIMMRRPKASNSIVSCLDGLRVQSLFWITAGHALWFLPSFTENVDELKKDFANFSNLWITNFLLAVDTFFVLSATLTSFHFFRSITSKGDKPELRSLSYWLRFYRHRFLRLWPTSVFVLWILTFGISLAHHYAAWPPTDPYIQCTKHGWENVFLLSSLTNNRCYGWTWYISADFILFLSSPLFLLALKHSTKRGIILSLIVTLISCFLNAIQIIRFNFPPTQMLFVQPPVLNQHYMQHEVLIYNPPQYRIGAYVIGLCLGYLLSGYREPSGASLSLRAKCYGWIGSFILGLVALCGLYPAVQGWNWPIYNVIYGSIHRILWSLSIAWIIYACHYGFGGIINSFLSCSIFMLLSPLSYSAFLMHMVPVFGFYLNFPFPIIYSGTTQIIVFCAIQIILTLLCALIVVLIFEIPSLNIERIFLLGKYSEGKSTFESTRKAKANFLSSTNDMHKKILNKIE</sequence>
<dbReference type="WBParaSite" id="TCNE_0001231801-mRNA-1">
    <property type="protein sequence ID" value="TCNE_0001231801-mRNA-1"/>
    <property type="gene ID" value="TCNE_0001231801"/>
</dbReference>
<feature type="domain" description="Acyltransferase 3" evidence="3">
    <location>
        <begin position="239"/>
        <end position="626"/>
    </location>
</feature>
<evidence type="ECO:0000313" key="4">
    <source>
        <dbReference type="EMBL" id="VDM43638.1"/>
    </source>
</evidence>
<evidence type="ECO:0000313" key="5">
    <source>
        <dbReference type="Proteomes" id="UP000050794"/>
    </source>
</evidence>
<feature type="transmembrane region" description="Helical" evidence="1">
    <location>
        <begin position="280"/>
        <end position="305"/>
    </location>
</feature>
<keyword evidence="1" id="KW-0812">Transmembrane</keyword>
<feature type="transmembrane region" description="Helical" evidence="1">
    <location>
        <begin position="236"/>
        <end position="260"/>
    </location>
</feature>